<protein>
    <submittedName>
        <fullName evidence="1">Uncharacterized protein</fullName>
    </submittedName>
</protein>
<keyword evidence="2" id="KW-1185">Reference proteome</keyword>
<gene>
    <name evidence="1" type="primary">Acey_s0070.g469</name>
    <name evidence="1" type="ORF">Y032_0070g469</name>
</gene>
<accession>A0A016TYW1</accession>
<organism evidence="1 2">
    <name type="scientific">Ancylostoma ceylanicum</name>
    <dbReference type="NCBI Taxonomy" id="53326"/>
    <lineage>
        <taxon>Eukaryota</taxon>
        <taxon>Metazoa</taxon>
        <taxon>Ecdysozoa</taxon>
        <taxon>Nematoda</taxon>
        <taxon>Chromadorea</taxon>
        <taxon>Rhabditida</taxon>
        <taxon>Rhabditina</taxon>
        <taxon>Rhabditomorpha</taxon>
        <taxon>Strongyloidea</taxon>
        <taxon>Ancylostomatidae</taxon>
        <taxon>Ancylostomatinae</taxon>
        <taxon>Ancylostoma</taxon>
    </lineage>
</organism>
<dbReference type="EMBL" id="JARK01001406">
    <property type="protein sequence ID" value="EYC07508.1"/>
    <property type="molecule type" value="Genomic_DNA"/>
</dbReference>
<evidence type="ECO:0000313" key="2">
    <source>
        <dbReference type="Proteomes" id="UP000024635"/>
    </source>
</evidence>
<dbReference type="Proteomes" id="UP000024635">
    <property type="component" value="Unassembled WGS sequence"/>
</dbReference>
<sequence>MLNRILLVFATFESVHMRRPWTIVQYLPPLSVEDGVEYQAIVQFSFRQYLYSLSYCKPDFNVEVAYVHRPPPDDSDFCRFESKNGYKKVSCRRRKHLLNFKWWMKVGLKKKHRAFHRE</sequence>
<proteinExistence type="predicted"/>
<evidence type="ECO:0000313" key="1">
    <source>
        <dbReference type="EMBL" id="EYC07508.1"/>
    </source>
</evidence>
<comment type="caution">
    <text evidence="1">The sequence shown here is derived from an EMBL/GenBank/DDBJ whole genome shotgun (WGS) entry which is preliminary data.</text>
</comment>
<name>A0A016TYW1_9BILA</name>
<dbReference type="AlphaFoldDB" id="A0A016TYW1"/>
<dbReference type="OrthoDB" id="5909640at2759"/>
<reference evidence="2" key="1">
    <citation type="journal article" date="2015" name="Nat. Genet.">
        <title>The genome and transcriptome of the zoonotic hookworm Ancylostoma ceylanicum identify infection-specific gene families.</title>
        <authorList>
            <person name="Schwarz E.M."/>
            <person name="Hu Y."/>
            <person name="Antoshechkin I."/>
            <person name="Miller M.M."/>
            <person name="Sternberg P.W."/>
            <person name="Aroian R.V."/>
        </authorList>
    </citation>
    <scope>NUCLEOTIDE SEQUENCE</scope>
    <source>
        <strain evidence="2">HY135</strain>
    </source>
</reference>